<reference evidence="1" key="1">
    <citation type="submission" date="2015-05" db="UniProtKB">
        <authorList>
            <consortium name="EnsemblMetazoa"/>
        </authorList>
    </citation>
    <scope>IDENTIFICATION</scope>
</reference>
<dbReference type="EnsemblMetazoa" id="RPRC007167-RA">
    <property type="protein sequence ID" value="RPRC007167-PA"/>
    <property type="gene ID" value="RPRC007167"/>
</dbReference>
<organism evidence="1 2">
    <name type="scientific">Rhodnius prolixus</name>
    <name type="common">Triatomid bug</name>
    <dbReference type="NCBI Taxonomy" id="13249"/>
    <lineage>
        <taxon>Eukaryota</taxon>
        <taxon>Metazoa</taxon>
        <taxon>Ecdysozoa</taxon>
        <taxon>Arthropoda</taxon>
        <taxon>Hexapoda</taxon>
        <taxon>Insecta</taxon>
        <taxon>Pterygota</taxon>
        <taxon>Neoptera</taxon>
        <taxon>Paraneoptera</taxon>
        <taxon>Hemiptera</taxon>
        <taxon>Heteroptera</taxon>
        <taxon>Panheteroptera</taxon>
        <taxon>Cimicomorpha</taxon>
        <taxon>Reduviidae</taxon>
        <taxon>Triatominae</taxon>
        <taxon>Rhodnius</taxon>
    </lineage>
</organism>
<accession>T1HSZ7</accession>
<dbReference type="Proteomes" id="UP000015103">
    <property type="component" value="Unassembled WGS sequence"/>
</dbReference>
<protein>
    <submittedName>
        <fullName evidence="1">Uncharacterized protein</fullName>
    </submittedName>
</protein>
<keyword evidence="2" id="KW-1185">Reference proteome</keyword>
<name>T1HSZ7_RHOPR</name>
<dbReference type="EMBL" id="ACPB03015720">
    <property type="status" value="NOT_ANNOTATED_CDS"/>
    <property type="molecule type" value="Genomic_DNA"/>
</dbReference>
<evidence type="ECO:0000313" key="1">
    <source>
        <dbReference type="EnsemblMetazoa" id="RPRC007167-PA"/>
    </source>
</evidence>
<sequence length="165" mass="18831">MADKPPPPSDQNILVYVPEYQNASLQATVNSRKQVYCRGYESPRCDSVRSEAAESTCSSLSSTDTLVDIEQSDFKQESIAPPFGWKRLHTNGVIIYVRKRFQAAQTLNSLRTCIRDRLYKMILTQIFFARENGVLDPDQFLRLCGHTLLCKRLECTPPIKADDWP</sequence>
<dbReference type="HOGENOM" id="CLU_1612866_0_0_1"/>
<proteinExistence type="predicted"/>
<dbReference type="InParanoid" id="T1HSZ7"/>
<evidence type="ECO:0000313" key="2">
    <source>
        <dbReference type="Proteomes" id="UP000015103"/>
    </source>
</evidence>
<dbReference type="AlphaFoldDB" id="T1HSZ7"/>
<dbReference type="VEuPathDB" id="VectorBase:RPRC007167"/>